<name>A0A250KLN5_9GAMM</name>
<accession>A0A250KLN5</accession>
<dbReference type="Gene3D" id="1.25.40.10">
    <property type="entry name" value="Tetratricopeptide repeat domain"/>
    <property type="match status" value="1"/>
</dbReference>
<dbReference type="Proteomes" id="UP000266313">
    <property type="component" value="Chromosome"/>
</dbReference>
<dbReference type="RefSeq" id="WP_119628303.1">
    <property type="nucleotide sequence ID" value="NZ_AP017928.1"/>
</dbReference>
<feature type="region of interest" description="Disordered" evidence="1">
    <location>
        <begin position="240"/>
        <end position="259"/>
    </location>
</feature>
<dbReference type="OrthoDB" id="6181789at2"/>
<keyword evidence="3" id="KW-1185">Reference proteome</keyword>
<evidence type="ECO:0000256" key="1">
    <source>
        <dbReference type="SAM" id="MobiDB-lite"/>
    </source>
</evidence>
<feature type="compositionally biased region" description="Low complexity" evidence="1">
    <location>
        <begin position="249"/>
        <end position="259"/>
    </location>
</feature>
<evidence type="ECO:0000313" key="3">
    <source>
        <dbReference type="Proteomes" id="UP000266313"/>
    </source>
</evidence>
<dbReference type="InterPro" id="IPR011990">
    <property type="entry name" value="TPR-like_helical_dom_sf"/>
</dbReference>
<dbReference type="KEGG" id="mmai:sS8_0560"/>
<sequence length="259" mass="27912">MRWVRTPGLAAGAVLIAGCNLLPRVSAPDNFGGFAPAAAEAARGEAPFTPPTACGGNLSPEQRMYLELVQEMVKQGQNYAALAHLDQLEKKASPAPQNVYLRAEALRGIGQPEPAGKLYRSLLDGCMAGHSLHGLGLLAADAGHWAEAHDYLLRASRERPASADVHNDLGMVLLLTGRRNDARREFLTAAELDRKNPLPVENLIVLLLLEGDPREAKRLAEHRKLTDKDVERLGERARRLAERTNTGGAAASLSSSPLE</sequence>
<dbReference type="EMBL" id="AP017928">
    <property type="protein sequence ID" value="BBA32525.1"/>
    <property type="molecule type" value="Genomic_DNA"/>
</dbReference>
<dbReference type="AlphaFoldDB" id="A0A250KLN5"/>
<evidence type="ECO:0000313" key="2">
    <source>
        <dbReference type="EMBL" id="BBA32525.1"/>
    </source>
</evidence>
<proteinExistence type="predicted"/>
<protein>
    <submittedName>
        <fullName evidence="2">Uncharacterized protein</fullName>
    </submittedName>
</protein>
<dbReference type="SUPFAM" id="SSF48452">
    <property type="entry name" value="TPR-like"/>
    <property type="match status" value="1"/>
</dbReference>
<gene>
    <name evidence="2" type="ORF">sS8_0560</name>
</gene>
<organism evidence="2 3">
    <name type="scientific">Methylocaldum marinum</name>
    <dbReference type="NCBI Taxonomy" id="1432792"/>
    <lineage>
        <taxon>Bacteria</taxon>
        <taxon>Pseudomonadati</taxon>
        <taxon>Pseudomonadota</taxon>
        <taxon>Gammaproteobacteria</taxon>
        <taxon>Methylococcales</taxon>
        <taxon>Methylococcaceae</taxon>
        <taxon>Methylocaldum</taxon>
    </lineage>
</organism>
<dbReference type="PROSITE" id="PS51257">
    <property type="entry name" value="PROKAR_LIPOPROTEIN"/>
    <property type="match status" value="1"/>
</dbReference>
<reference evidence="2 3" key="1">
    <citation type="submission" date="2016-12" db="EMBL/GenBank/DDBJ databases">
        <title>Genome sequencing of Methylocaldum marinum.</title>
        <authorList>
            <person name="Takeuchi M."/>
            <person name="Kamagata Y."/>
            <person name="Hiraoka S."/>
            <person name="Oshima K."/>
            <person name="Hattori M."/>
            <person name="Iwasaki W."/>
        </authorList>
    </citation>
    <scope>NUCLEOTIDE SEQUENCE [LARGE SCALE GENOMIC DNA]</scope>
    <source>
        <strain evidence="2 3">S8</strain>
    </source>
</reference>